<dbReference type="Gene3D" id="3.40.630.10">
    <property type="entry name" value="Zn peptidases"/>
    <property type="match status" value="1"/>
</dbReference>
<dbReference type="InterPro" id="IPR021259">
    <property type="entry name" value="DUF2817"/>
</dbReference>
<sequence length="375" mass="41948">MSHPLLDLQAPMVLSVFKNSYLDARECFQQTLADIPQSLIKQSERFVHPLTGPAGEELACETVLLSQSEQPETILVVISGTHGVEGVTGSAIQADILPLLVDVLQKSARLGVMLIHAMNPWGFAWVRRGDHQGIDLNRNFIDFDQPVPMNEDYAQYQSQLHEARWLEVSDFSGLWQGVSFADFIEQITRGQYQDPTGLFYGGNAPSWSRQVLETITRHAVFESAHNINVIDCHTGLGPYGYGEVINDHFPNTAGFDWVNRLYGANACAALLGESCSAPKSGLIDYHWQKVIGGRGCFVTLEFGTYSVDKLISELLREQIYQNTLPQGVERNIKAEPVRLMQAFFYPRESSWQQQVLFRGRQVVNMALQGVLGSEQ</sequence>
<gene>
    <name evidence="1" type="ORF">EI16_06360</name>
</gene>
<dbReference type="Pfam" id="PF10994">
    <property type="entry name" value="DUF2817"/>
    <property type="match status" value="1"/>
</dbReference>
<evidence type="ECO:0000313" key="2">
    <source>
        <dbReference type="Proteomes" id="UP000027341"/>
    </source>
</evidence>
<comment type="caution">
    <text evidence="1">The sequence shown here is derived from an EMBL/GenBank/DDBJ whole genome shotgun (WGS) entry which is preliminary data.</text>
</comment>
<protein>
    <recommendedName>
        <fullName evidence="3">Deacylase</fullName>
    </recommendedName>
</protein>
<keyword evidence="2" id="KW-1185">Reference proteome</keyword>
<dbReference type="STRING" id="28885.EI16_06360"/>
<evidence type="ECO:0000313" key="1">
    <source>
        <dbReference type="EMBL" id="KDN95909.1"/>
    </source>
</evidence>
<dbReference type="EMBL" id="JMIU01000001">
    <property type="protein sequence ID" value="KDN95909.1"/>
    <property type="molecule type" value="Genomic_DNA"/>
</dbReference>
<reference evidence="1 2" key="1">
    <citation type="submission" date="2014-04" db="EMBL/GenBank/DDBJ databases">
        <title>Draft genome sequence of Hydrogenovibrio marinus MH-110, a model organism for aerobic H2 metabolism.</title>
        <authorList>
            <person name="Cha H.J."/>
            <person name="Jo B.H."/>
            <person name="Hwang B.H."/>
        </authorList>
    </citation>
    <scope>NUCLEOTIDE SEQUENCE [LARGE SCALE GENOMIC DNA]</scope>
    <source>
        <strain evidence="1 2">MH-110</strain>
    </source>
</reference>
<name>A0A066ZUE9_HYDMR</name>
<dbReference type="Proteomes" id="UP000027341">
    <property type="component" value="Unassembled WGS sequence"/>
</dbReference>
<evidence type="ECO:0008006" key="3">
    <source>
        <dbReference type="Google" id="ProtNLM"/>
    </source>
</evidence>
<proteinExistence type="predicted"/>
<dbReference type="RefSeq" id="WP_035628960.1">
    <property type="nucleotide sequence ID" value="NZ_AP020335.1"/>
</dbReference>
<dbReference type="SUPFAM" id="SSF53187">
    <property type="entry name" value="Zn-dependent exopeptidases"/>
    <property type="match status" value="1"/>
</dbReference>
<accession>A0A066ZUE9</accession>
<dbReference type="AlphaFoldDB" id="A0A066ZUE9"/>
<organism evidence="1 2">
    <name type="scientific">Hydrogenovibrio marinus</name>
    <dbReference type="NCBI Taxonomy" id="28885"/>
    <lineage>
        <taxon>Bacteria</taxon>
        <taxon>Pseudomonadati</taxon>
        <taxon>Pseudomonadota</taxon>
        <taxon>Gammaproteobacteria</taxon>
        <taxon>Thiotrichales</taxon>
        <taxon>Piscirickettsiaceae</taxon>
        <taxon>Hydrogenovibrio</taxon>
    </lineage>
</organism>
<dbReference type="CDD" id="cd06233">
    <property type="entry name" value="M14-like"/>
    <property type="match status" value="1"/>
</dbReference>